<sequence length="238" mass="25868">MNATPADFSRLDRAGLNLHAVLDVEALPAGLAAGLLREFSPAHACRQLILIGNAGRAMWTALQASGPAPDDPIDDFSVRTVAQWFAAACPGHRYTLLYPGDRPVGLQTLGELAGWHRPTPFRLGILPQWGTWFGYRAALLADTGLPPTAPLRAASPCASCAARPCVAACPAQAMADGGFVLQRCVDYRLRPDSRCRERCVARDACPVGREHRYDEAQVRHACTASLRAIERYCRPPRR</sequence>
<dbReference type="EMBL" id="JBHSOG010000024">
    <property type="protein sequence ID" value="MFC5769213.1"/>
    <property type="molecule type" value="Genomic_DNA"/>
</dbReference>
<proteinExistence type="predicted"/>
<comment type="caution">
    <text evidence="1">The sequence shown here is derived from an EMBL/GenBank/DDBJ whole genome shotgun (WGS) entry which is preliminary data.</text>
</comment>
<dbReference type="RefSeq" id="WP_385961098.1">
    <property type="nucleotide sequence ID" value="NZ_JBHSOG010000024.1"/>
</dbReference>
<evidence type="ECO:0000313" key="2">
    <source>
        <dbReference type="Proteomes" id="UP001595974"/>
    </source>
</evidence>
<protein>
    <recommendedName>
        <fullName evidence="3">4Fe-4S ferredoxin-type domain-containing protein</fullName>
    </recommendedName>
</protein>
<evidence type="ECO:0008006" key="3">
    <source>
        <dbReference type="Google" id="ProtNLM"/>
    </source>
</evidence>
<name>A0ABW1APH8_9RHOO</name>
<organism evidence="1 2">
    <name type="scientific">Thauera sinica</name>
    <dbReference type="NCBI Taxonomy" id="2665146"/>
    <lineage>
        <taxon>Bacteria</taxon>
        <taxon>Pseudomonadati</taxon>
        <taxon>Pseudomonadota</taxon>
        <taxon>Betaproteobacteria</taxon>
        <taxon>Rhodocyclales</taxon>
        <taxon>Zoogloeaceae</taxon>
        <taxon>Thauera</taxon>
    </lineage>
</organism>
<reference evidence="2" key="1">
    <citation type="journal article" date="2019" name="Int. J. Syst. Evol. Microbiol.">
        <title>The Global Catalogue of Microorganisms (GCM) 10K type strain sequencing project: providing services to taxonomists for standard genome sequencing and annotation.</title>
        <authorList>
            <consortium name="The Broad Institute Genomics Platform"/>
            <consortium name="The Broad Institute Genome Sequencing Center for Infectious Disease"/>
            <person name="Wu L."/>
            <person name="Ma J."/>
        </authorList>
    </citation>
    <scope>NUCLEOTIDE SEQUENCE [LARGE SCALE GENOMIC DNA]</scope>
    <source>
        <strain evidence="2">SHR3</strain>
    </source>
</reference>
<accession>A0ABW1APH8</accession>
<gene>
    <name evidence="1" type="ORF">ACFPTN_07480</name>
</gene>
<keyword evidence="2" id="KW-1185">Reference proteome</keyword>
<evidence type="ECO:0000313" key="1">
    <source>
        <dbReference type="EMBL" id="MFC5769213.1"/>
    </source>
</evidence>
<dbReference type="Proteomes" id="UP001595974">
    <property type="component" value="Unassembled WGS sequence"/>
</dbReference>